<dbReference type="RefSeq" id="WP_145894730.1">
    <property type="nucleotide sequence ID" value="NZ_VOBQ01000015.1"/>
</dbReference>
<dbReference type="PROSITE" id="PS51257">
    <property type="entry name" value="PROKAR_LIPOPROTEIN"/>
    <property type="match status" value="1"/>
</dbReference>
<dbReference type="EMBL" id="VOBQ01000015">
    <property type="protein sequence ID" value="TWO69472.1"/>
    <property type="molecule type" value="Genomic_DNA"/>
</dbReference>
<dbReference type="OrthoDB" id="8913330at2"/>
<organism evidence="1 2">
    <name type="scientific">Caenimonas sedimenti</name>
    <dbReference type="NCBI Taxonomy" id="2596921"/>
    <lineage>
        <taxon>Bacteria</taxon>
        <taxon>Pseudomonadati</taxon>
        <taxon>Pseudomonadota</taxon>
        <taxon>Betaproteobacteria</taxon>
        <taxon>Burkholderiales</taxon>
        <taxon>Comamonadaceae</taxon>
        <taxon>Caenimonas</taxon>
    </lineage>
</organism>
<dbReference type="InterPro" id="IPR036328">
    <property type="entry name" value="MliC_sf"/>
</dbReference>
<dbReference type="AlphaFoldDB" id="A0A562ZLM0"/>
<dbReference type="Gene3D" id="2.40.128.200">
    <property type="match status" value="1"/>
</dbReference>
<protein>
    <submittedName>
        <fullName evidence="1">Lysozyme inhibitor</fullName>
    </submittedName>
</protein>
<sequence>MRRIALIACACLLVAGCETMPQRAERPAAYAFQPADSAQRNPLARSVTYTCEDTSTVSFTEGESFVLVAFNSGTQMRLQRRGDRYGEQPYEFLRRGDEGQLHSSGRSFRCRVK</sequence>
<accession>A0A562ZLM0</accession>
<gene>
    <name evidence="1" type="ORF">FN976_19495</name>
</gene>
<evidence type="ECO:0000313" key="2">
    <source>
        <dbReference type="Proteomes" id="UP000318199"/>
    </source>
</evidence>
<evidence type="ECO:0000313" key="1">
    <source>
        <dbReference type="EMBL" id="TWO69472.1"/>
    </source>
</evidence>
<name>A0A562ZLM0_9BURK</name>
<keyword evidence="2" id="KW-1185">Reference proteome</keyword>
<proteinExistence type="predicted"/>
<dbReference type="Proteomes" id="UP000318199">
    <property type="component" value="Unassembled WGS sequence"/>
</dbReference>
<comment type="caution">
    <text evidence="1">The sequence shown here is derived from an EMBL/GenBank/DDBJ whole genome shotgun (WGS) entry which is preliminary data.</text>
</comment>
<reference evidence="1 2" key="1">
    <citation type="submission" date="2019-07" db="EMBL/GenBank/DDBJ databases">
        <title>Caenimonas sedimenti sp. nov., isolated from activated sludge.</title>
        <authorList>
            <person name="Xu J."/>
        </authorList>
    </citation>
    <scope>NUCLEOTIDE SEQUENCE [LARGE SCALE GENOMIC DNA]</scope>
    <source>
        <strain evidence="1 2">HX-9-20</strain>
    </source>
</reference>
<dbReference type="SUPFAM" id="SSF141488">
    <property type="entry name" value="YdhA-like"/>
    <property type="match status" value="1"/>
</dbReference>